<keyword evidence="3 4" id="KW-0503">Monooxygenase</keyword>
<comment type="caution">
    <text evidence="5">The sequence shown here is derived from an EMBL/GenBank/DDBJ whole genome shotgun (WGS) entry which is preliminary data.</text>
</comment>
<dbReference type="Proteomes" id="UP001597541">
    <property type="component" value="Unassembled WGS sequence"/>
</dbReference>
<protein>
    <submittedName>
        <fullName evidence="5">Cytochrome P450</fullName>
    </submittedName>
</protein>
<proteinExistence type="inferred from homology"/>
<keyword evidence="4" id="KW-0560">Oxidoreductase</keyword>
<evidence type="ECO:0000256" key="2">
    <source>
        <dbReference type="ARBA" id="ARBA00022617"/>
    </source>
</evidence>
<evidence type="ECO:0000256" key="4">
    <source>
        <dbReference type="RuleBase" id="RU000461"/>
    </source>
</evidence>
<gene>
    <name evidence="5" type="ORF">ACFSUF_24705</name>
</gene>
<evidence type="ECO:0000313" key="5">
    <source>
        <dbReference type="EMBL" id="MFD2615611.1"/>
    </source>
</evidence>
<dbReference type="SUPFAM" id="SSF48264">
    <property type="entry name" value="Cytochrome P450"/>
    <property type="match status" value="1"/>
</dbReference>
<dbReference type="PANTHER" id="PTHR46696:SF1">
    <property type="entry name" value="CYTOCHROME P450 YJIB-RELATED"/>
    <property type="match status" value="1"/>
</dbReference>
<keyword evidence="6" id="KW-1185">Reference proteome</keyword>
<evidence type="ECO:0000256" key="1">
    <source>
        <dbReference type="ARBA" id="ARBA00010617"/>
    </source>
</evidence>
<dbReference type="InterPro" id="IPR001128">
    <property type="entry name" value="Cyt_P450"/>
</dbReference>
<dbReference type="InterPro" id="IPR017972">
    <property type="entry name" value="Cyt_P450_CS"/>
</dbReference>
<evidence type="ECO:0000256" key="3">
    <source>
        <dbReference type="ARBA" id="ARBA00023033"/>
    </source>
</evidence>
<dbReference type="PRINTS" id="PR00385">
    <property type="entry name" value="P450"/>
</dbReference>
<dbReference type="EMBL" id="JBHUME010000020">
    <property type="protein sequence ID" value="MFD2615611.1"/>
    <property type="molecule type" value="Genomic_DNA"/>
</dbReference>
<reference evidence="6" key="1">
    <citation type="journal article" date="2019" name="Int. J. Syst. Evol. Microbiol.">
        <title>The Global Catalogue of Microorganisms (GCM) 10K type strain sequencing project: providing services to taxonomists for standard genome sequencing and annotation.</title>
        <authorList>
            <consortium name="The Broad Institute Genomics Platform"/>
            <consortium name="The Broad Institute Genome Sequencing Center for Infectious Disease"/>
            <person name="Wu L."/>
            <person name="Ma J."/>
        </authorList>
    </citation>
    <scope>NUCLEOTIDE SEQUENCE [LARGE SCALE GENOMIC DNA]</scope>
    <source>
        <strain evidence="6">KCTC 3950</strain>
    </source>
</reference>
<evidence type="ECO:0000313" key="6">
    <source>
        <dbReference type="Proteomes" id="UP001597541"/>
    </source>
</evidence>
<keyword evidence="4" id="KW-0408">Iron</keyword>
<dbReference type="InterPro" id="IPR002397">
    <property type="entry name" value="Cyt_P450_B"/>
</dbReference>
<accession>A0ABW5PK37</accession>
<keyword evidence="2 4" id="KW-0349">Heme</keyword>
<dbReference type="Pfam" id="PF00067">
    <property type="entry name" value="p450"/>
    <property type="match status" value="1"/>
</dbReference>
<dbReference type="PRINTS" id="PR00359">
    <property type="entry name" value="BP450"/>
</dbReference>
<sequence length="404" mass="46665">MTMVRYDRLFPFEWYAYMLENNPVYYHPKQKKWHIFSYEHVMSVLADYMNFPQLSRPEEKAISPLETSLIGLNPPNHRQMRSLVSKAFTPKAIQDLQPRIREIARELLDRAVNKNEMDIVKEFAYPLPVIVIAEMLGIPKEDRDQFKQWSDDIVNSAELGSFDMNDEKAGFGDKAKRLAKQLRIVQKFRKAEKELGAYFKKIFEERRKQPKDDLISQLIKAEVDGRQLTEFELLGFCSLLLVAGNETTTNLLGNIIFSLNQFPETAAHLRNHPEDMRKAIEEVLRYRSMVRSLERVAGNDIEVGGQLIKKGQTVIVWLGAANQDPAKFPNPEMLDIHRDNLQHAAFGHGVHFCLGAPLARLEADIAMQELFAYFSDIRLKPDVEYRLNALDGIENLPITYTVRK</sequence>
<keyword evidence="4" id="KW-0479">Metal-binding</keyword>
<name>A0ABW5PK37_9BACL</name>
<dbReference type="Gene3D" id="1.10.630.10">
    <property type="entry name" value="Cytochrome P450"/>
    <property type="match status" value="1"/>
</dbReference>
<dbReference type="PANTHER" id="PTHR46696">
    <property type="entry name" value="P450, PUTATIVE (EUROFUNG)-RELATED"/>
    <property type="match status" value="1"/>
</dbReference>
<dbReference type="CDD" id="cd11032">
    <property type="entry name" value="P450_EryK-like"/>
    <property type="match status" value="1"/>
</dbReference>
<dbReference type="InterPro" id="IPR036396">
    <property type="entry name" value="Cyt_P450_sf"/>
</dbReference>
<organism evidence="5 6">
    <name type="scientific">Paenibacillus gansuensis</name>
    <dbReference type="NCBI Taxonomy" id="306542"/>
    <lineage>
        <taxon>Bacteria</taxon>
        <taxon>Bacillati</taxon>
        <taxon>Bacillota</taxon>
        <taxon>Bacilli</taxon>
        <taxon>Bacillales</taxon>
        <taxon>Paenibacillaceae</taxon>
        <taxon>Paenibacillus</taxon>
    </lineage>
</organism>
<comment type="similarity">
    <text evidence="1 4">Belongs to the cytochrome P450 family.</text>
</comment>
<dbReference type="RefSeq" id="WP_377607671.1">
    <property type="nucleotide sequence ID" value="NZ_JBHUME010000020.1"/>
</dbReference>
<dbReference type="PROSITE" id="PS00086">
    <property type="entry name" value="CYTOCHROME_P450"/>
    <property type="match status" value="1"/>
</dbReference>